<reference evidence="2" key="1">
    <citation type="submission" date="2016-05" db="EMBL/GenBank/DDBJ databases">
        <authorList>
            <person name="Naeem Raeece"/>
        </authorList>
    </citation>
    <scope>NUCLEOTIDE SEQUENCE [LARGE SCALE GENOMIC DNA]</scope>
</reference>
<dbReference type="AlphaFoldDB" id="A0A1A8VVM6"/>
<dbReference type="EMBL" id="FLQV01000163">
    <property type="protein sequence ID" value="SBS83742.1"/>
    <property type="molecule type" value="Genomic_DNA"/>
</dbReference>
<accession>A0A1A8VVM6</accession>
<organism evidence="1 2">
    <name type="scientific">Plasmodium ovale curtisi</name>
    <dbReference type="NCBI Taxonomy" id="864141"/>
    <lineage>
        <taxon>Eukaryota</taxon>
        <taxon>Sar</taxon>
        <taxon>Alveolata</taxon>
        <taxon>Apicomplexa</taxon>
        <taxon>Aconoidasida</taxon>
        <taxon>Haemosporida</taxon>
        <taxon>Plasmodiidae</taxon>
        <taxon>Plasmodium</taxon>
        <taxon>Plasmodium (Plasmodium)</taxon>
    </lineage>
</organism>
<evidence type="ECO:0000313" key="1">
    <source>
        <dbReference type="EMBL" id="SBS83742.1"/>
    </source>
</evidence>
<dbReference type="Proteomes" id="UP000078546">
    <property type="component" value="Unassembled WGS sequence"/>
</dbReference>
<protein>
    <submittedName>
        <fullName evidence="1">Uncharacterized protein</fullName>
    </submittedName>
</protein>
<gene>
    <name evidence="1" type="ORF">POVCU1_009220</name>
</gene>
<proteinExistence type="predicted"/>
<sequence>MLASYAKKNFSPSRMAVICKKNKCAEYCKFGPIEFRDWRETARSVGMHSQLQSKSQLQSQRPPIRSLQSSAIYNHTLSQVTALSPLPSSCHVKITR</sequence>
<name>A0A1A8VVM6_PLAOA</name>
<evidence type="ECO:0000313" key="2">
    <source>
        <dbReference type="Proteomes" id="UP000078546"/>
    </source>
</evidence>